<dbReference type="HOGENOM" id="CLU_2874343_0_0_1"/>
<dbReference type="PANTHER" id="PTHR23167:SF46">
    <property type="entry name" value="EPS15 HOMOLOGY DOMAIN CONTAINING PROTEIN-BINDING PROTEIN 1, ISOFORM F"/>
    <property type="match status" value="1"/>
</dbReference>
<dbReference type="STRING" id="45351.A7S3X3"/>
<feature type="non-terminal residue" evidence="2">
    <location>
        <position position="1"/>
    </location>
</feature>
<dbReference type="PANTHER" id="PTHR23167">
    <property type="entry name" value="CALPONIN HOMOLOGY DOMAIN-CONTAINING PROTEIN DDB_G0272472-RELATED"/>
    <property type="match status" value="1"/>
</dbReference>
<feature type="non-terminal residue" evidence="2">
    <location>
        <position position="64"/>
    </location>
</feature>
<dbReference type="Proteomes" id="UP000001593">
    <property type="component" value="Unassembled WGS sequence"/>
</dbReference>
<dbReference type="InterPro" id="IPR050540">
    <property type="entry name" value="F-actin_Monoox_Mical"/>
</dbReference>
<reference evidence="2 3" key="1">
    <citation type="journal article" date="2007" name="Science">
        <title>Sea anemone genome reveals ancestral eumetazoan gene repertoire and genomic organization.</title>
        <authorList>
            <person name="Putnam N.H."/>
            <person name="Srivastava M."/>
            <person name="Hellsten U."/>
            <person name="Dirks B."/>
            <person name="Chapman J."/>
            <person name="Salamov A."/>
            <person name="Terry A."/>
            <person name="Shapiro H."/>
            <person name="Lindquist E."/>
            <person name="Kapitonov V.V."/>
            <person name="Jurka J."/>
            <person name="Genikhovich G."/>
            <person name="Grigoriev I.V."/>
            <person name="Lucas S.M."/>
            <person name="Steele R.E."/>
            <person name="Finnerty J.R."/>
            <person name="Technau U."/>
            <person name="Martindale M.Q."/>
            <person name="Rokhsar D.S."/>
        </authorList>
    </citation>
    <scope>NUCLEOTIDE SEQUENCE [LARGE SCALE GENOMIC DNA]</scope>
    <source>
        <strain evidence="3">CH2 X CH6</strain>
    </source>
</reference>
<evidence type="ECO:0000259" key="1">
    <source>
        <dbReference type="Pfam" id="PF00307"/>
    </source>
</evidence>
<protein>
    <recommendedName>
        <fullName evidence="1">Calponin-homology (CH) domain-containing protein</fullName>
    </recommendedName>
</protein>
<gene>
    <name evidence="2" type="ORF">NEMVEDRAFT_v1g103725</name>
</gene>
<dbReference type="InterPro" id="IPR001715">
    <property type="entry name" value="CH_dom"/>
</dbReference>
<dbReference type="Pfam" id="PF00307">
    <property type="entry name" value="CH"/>
    <property type="match status" value="1"/>
</dbReference>
<keyword evidence="3" id="KW-1185">Reference proteome</keyword>
<evidence type="ECO:0000313" key="3">
    <source>
        <dbReference type="Proteomes" id="UP000001593"/>
    </source>
</evidence>
<feature type="domain" description="Calponin-homology (CH)" evidence="1">
    <location>
        <begin position="6"/>
        <end position="59"/>
    </location>
</feature>
<dbReference type="PhylomeDB" id="A7S3X3"/>
<dbReference type="InParanoid" id="A7S3X3"/>
<dbReference type="AlphaFoldDB" id="A7S3X3"/>
<dbReference type="InterPro" id="IPR036872">
    <property type="entry name" value="CH_dom_sf"/>
</dbReference>
<dbReference type="EMBL" id="DS469575">
    <property type="protein sequence ID" value="EDO41561.1"/>
    <property type="molecule type" value="Genomic_DNA"/>
</dbReference>
<evidence type="ECO:0000313" key="2">
    <source>
        <dbReference type="EMBL" id="EDO41561.1"/>
    </source>
</evidence>
<organism evidence="2 3">
    <name type="scientific">Nematostella vectensis</name>
    <name type="common">Starlet sea anemone</name>
    <dbReference type="NCBI Taxonomy" id="45351"/>
    <lineage>
        <taxon>Eukaryota</taxon>
        <taxon>Metazoa</taxon>
        <taxon>Cnidaria</taxon>
        <taxon>Anthozoa</taxon>
        <taxon>Hexacorallia</taxon>
        <taxon>Actiniaria</taxon>
        <taxon>Edwardsiidae</taxon>
        <taxon>Nematostella</taxon>
    </lineage>
</organism>
<dbReference type="Gene3D" id="1.10.418.10">
    <property type="entry name" value="Calponin-like domain"/>
    <property type="match status" value="1"/>
</dbReference>
<name>A7S3X3_NEMVE</name>
<accession>A7S3X3</accession>
<proteinExistence type="predicted"/>
<sequence>DFESLSKDNALENNELPAFRVAEQHFGVPKLLDPCDVVNTKDPDEISIMTYVSSLYRCLKDRKP</sequence>
<dbReference type="SUPFAM" id="SSF47576">
    <property type="entry name" value="Calponin-homology domain, CH-domain"/>
    <property type="match status" value="1"/>
</dbReference>